<reference evidence="1" key="1">
    <citation type="submission" date="2018-05" db="EMBL/GenBank/DDBJ databases">
        <authorList>
            <person name="Lanie J.A."/>
            <person name="Ng W.-L."/>
            <person name="Kazmierczak K.M."/>
            <person name="Andrzejewski T.M."/>
            <person name="Davidsen T.M."/>
            <person name="Wayne K.J."/>
            <person name="Tettelin H."/>
            <person name="Glass J.I."/>
            <person name="Rusch D."/>
            <person name="Podicherti R."/>
            <person name="Tsui H.-C.T."/>
            <person name="Winkler M.E."/>
        </authorList>
    </citation>
    <scope>NUCLEOTIDE SEQUENCE</scope>
</reference>
<evidence type="ECO:0000313" key="1">
    <source>
        <dbReference type="EMBL" id="SVB28652.1"/>
    </source>
</evidence>
<gene>
    <name evidence="1" type="ORF">METZ01_LOCUS181506</name>
</gene>
<proteinExistence type="predicted"/>
<name>A0A382CS51_9ZZZZ</name>
<dbReference type="AlphaFoldDB" id="A0A382CS51"/>
<protein>
    <submittedName>
        <fullName evidence="1">Uncharacterized protein</fullName>
    </submittedName>
</protein>
<accession>A0A382CS51</accession>
<dbReference type="EMBL" id="UINC01035748">
    <property type="protein sequence ID" value="SVB28652.1"/>
    <property type="molecule type" value="Genomic_DNA"/>
</dbReference>
<organism evidence="1">
    <name type="scientific">marine metagenome</name>
    <dbReference type="NCBI Taxonomy" id="408172"/>
    <lineage>
        <taxon>unclassified sequences</taxon>
        <taxon>metagenomes</taxon>
        <taxon>ecological metagenomes</taxon>
    </lineage>
</organism>
<sequence length="52" mass="6144">MDTKSGLWKNKNTIDNKKKSSEIDFNKELTFDEFKENVILYGENSKYPIITK</sequence>